<comment type="caution">
    <text evidence="1">The sequence shown here is derived from an EMBL/GenBank/DDBJ whole genome shotgun (WGS) entry which is preliminary data.</text>
</comment>
<dbReference type="AlphaFoldDB" id="A0A7D9EFA4"/>
<proteinExistence type="predicted"/>
<sequence length="321" mass="37489">MAAQKYLLKDYLPSYWIFSKKVFLFLASPVIIPSTITKESFVIKLQTPRDEIRFCQVVLITLSTNGSLPKPSQYVDNYNSYHDAQASAQPSSYIAAEFDIVDFEKFREFTVGDGSVSLGVVGMSKYGAAVREYFNGPLSSDTLYTVYQRFYNEKDLVYISDFLHPTKTKQKDNFDEFRGSQAMNRPFCASNKQLERKWQDMAYQRHREKLKAIKPRIRQELNKNKQEETYRVQRRLMRVLGEERRQEIIAKENNALLVRILNIMASPSRIDTWNVSYINNANARREREMKESGQQIAKDEKPEKEEKDKAEEKTTQLPPIQ</sequence>
<organism evidence="1 2">
    <name type="scientific">Paramuricea clavata</name>
    <name type="common">Red gorgonian</name>
    <name type="synonym">Violescent sea-whip</name>
    <dbReference type="NCBI Taxonomy" id="317549"/>
    <lineage>
        <taxon>Eukaryota</taxon>
        <taxon>Metazoa</taxon>
        <taxon>Cnidaria</taxon>
        <taxon>Anthozoa</taxon>
        <taxon>Octocorallia</taxon>
        <taxon>Malacalcyonacea</taxon>
        <taxon>Plexauridae</taxon>
        <taxon>Paramuricea</taxon>
    </lineage>
</organism>
<dbReference type="Proteomes" id="UP001152795">
    <property type="component" value="Unassembled WGS sequence"/>
</dbReference>
<protein>
    <submittedName>
        <fullName evidence="1">Uncharacterized protein</fullName>
    </submittedName>
</protein>
<evidence type="ECO:0000313" key="2">
    <source>
        <dbReference type="Proteomes" id="UP001152795"/>
    </source>
</evidence>
<evidence type="ECO:0000313" key="1">
    <source>
        <dbReference type="EMBL" id="CAB4008617.1"/>
    </source>
</evidence>
<dbReference type="EMBL" id="CACRXK020006177">
    <property type="protein sequence ID" value="CAB4008617.1"/>
    <property type="molecule type" value="Genomic_DNA"/>
</dbReference>
<gene>
    <name evidence="1" type="ORF">PACLA_8A055878</name>
</gene>
<accession>A0A7D9EFA4</accession>
<dbReference type="OrthoDB" id="2163395at2759"/>
<name>A0A7D9EFA4_PARCT</name>
<reference evidence="1" key="1">
    <citation type="submission" date="2020-04" db="EMBL/GenBank/DDBJ databases">
        <authorList>
            <person name="Alioto T."/>
            <person name="Alioto T."/>
            <person name="Gomez Garrido J."/>
        </authorList>
    </citation>
    <scope>NUCLEOTIDE SEQUENCE</scope>
    <source>
        <strain evidence="1">A484AB</strain>
    </source>
</reference>
<keyword evidence="2" id="KW-1185">Reference proteome</keyword>